<dbReference type="InterPro" id="IPR010104">
    <property type="entry name" value="TonB_rcpt_bac"/>
</dbReference>
<evidence type="ECO:0000313" key="8">
    <source>
        <dbReference type="EMBL" id="QDE31198.1"/>
    </source>
</evidence>
<dbReference type="Proteomes" id="UP000319809">
    <property type="component" value="Chromosome"/>
</dbReference>
<feature type="domain" description="TonB-dependent receptor-like beta-barrel" evidence="6">
    <location>
        <begin position="435"/>
        <end position="964"/>
    </location>
</feature>
<evidence type="ECO:0000313" key="9">
    <source>
        <dbReference type="Proteomes" id="UP000319809"/>
    </source>
</evidence>
<evidence type="ECO:0000256" key="3">
    <source>
        <dbReference type="ARBA" id="ARBA00023237"/>
    </source>
</evidence>
<dbReference type="Pfam" id="PF00593">
    <property type="entry name" value="TonB_dep_Rec_b-barrel"/>
    <property type="match status" value="1"/>
</dbReference>
<evidence type="ECO:0000256" key="1">
    <source>
        <dbReference type="ARBA" id="ARBA00004442"/>
    </source>
</evidence>
<gene>
    <name evidence="8" type="ORF">FH971_09555</name>
</gene>
<feature type="chain" id="PRO_5021400008" evidence="5">
    <location>
        <begin position="38"/>
        <end position="996"/>
    </location>
</feature>
<keyword evidence="3" id="KW-0998">Cell outer membrane</keyword>
<dbReference type="RefSeq" id="WP_140234147.1">
    <property type="nucleotide sequence ID" value="NZ_CP041036.1"/>
</dbReference>
<keyword evidence="4" id="KW-0798">TonB box</keyword>
<evidence type="ECO:0000256" key="5">
    <source>
        <dbReference type="SAM" id="SignalP"/>
    </source>
</evidence>
<evidence type="ECO:0000256" key="4">
    <source>
        <dbReference type="RuleBase" id="RU003357"/>
    </source>
</evidence>
<dbReference type="InterPro" id="IPR000531">
    <property type="entry name" value="Beta-barrel_TonB"/>
</dbReference>
<protein>
    <submittedName>
        <fullName evidence="8">TonB-dependent receptor</fullName>
    </submittedName>
</protein>
<evidence type="ECO:0000259" key="6">
    <source>
        <dbReference type="Pfam" id="PF00593"/>
    </source>
</evidence>
<keyword evidence="5" id="KW-0732">Signal</keyword>
<reference evidence="8 9" key="1">
    <citation type="submission" date="2019-06" db="EMBL/GenBank/DDBJ databases">
        <title>The genome of Shewanella sp. SM1901.</title>
        <authorList>
            <person name="Cha Q."/>
        </authorList>
    </citation>
    <scope>NUCLEOTIDE SEQUENCE [LARGE SCALE GENOMIC DNA]</scope>
    <source>
        <strain evidence="8 9">SM1901</strain>
    </source>
</reference>
<dbReference type="InterPro" id="IPR036942">
    <property type="entry name" value="Beta-barrel_TonB_sf"/>
</dbReference>
<dbReference type="Pfam" id="PF07715">
    <property type="entry name" value="Plug"/>
    <property type="match status" value="1"/>
</dbReference>
<keyword evidence="2 4" id="KW-0472">Membrane</keyword>
<organism evidence="8 9">
    <name type="scientific">Shewanella polaris</name>
    <dbReference type="NCBI Taxonomy" id="2588449"/>
    <lineage>
        <taxon>Bacteria</taxon>
        <taxon>Pseudomonadati</taxon>
        <taxon>Pseudomonadota</taxon>
        <taxon>Gammaproteobacteria</taxon>
        <taxon>Alteromonadales</taxon>
        <taxon>Shewanellaceae</taxon>
        <taxon>Shewanella</taxon>
    </lineage>
</organism>
<dbReference type="NCBIfam" id="TIGR01782">
    <property type="entry name" value="TonB-Xanth-Caul"/>
    <property type="match status" value="1"/>
</dbReference>
<comment type="similarity">
    <text evidence="4">Belongs to the TonB-dependent receptor family.</text>
</comment>
<dbReference type="PANTHER" id="PTHR40980">
    <property type="entry name" value="PLUG DOMAIN-CONTAINING PROTEIN"/>
    <property type="match status" value="1"/>
</dbReference>
<dbReference type="Gene3D" id="2.170.130.10">
    <property type="entry name" value="TonB-dependent receptor, plug domain"/>
    <property type="match status" value="1"/>
</dbReference>
<evidence type="ECO:0000256" key="2">
    <source>
        <dbReference type="ARBA" id="ARBA00023136"/>
    </source>
</evidence>
<dbReference type="PANTHER" id="PTHR40980:SF3">
    <property type="entry name" value="TONB-DEPENDENT RECEPTOR-LIKE BETA-BARREL DOMAIN-CONTAINING PROTEIN"/>
    <property type="match status" value="1"/>
</dbReference>
<dbReference type="KEGG" id="spol:FH971_09555"/>
<dbReference type="InterPro" id="IPR037066">
    <property type="entry name" value="Plug_dom_sf"/>
</dbReference>
<accession>A0A4Y5YF02</accession>
<comment type="subcellular location">
    <subcellularLocation>
        <location evidence="1 4">Cell outer membrane</location>
    </subcellularLocation>
</comment>
<proteinExistence type="inferred from homology"/>
<feature type="domain" description="TonB-dependent receptor plug" evidence="7">
    <location>
        <begin position="81"/>
        <end position="176"/>
    </location>
</feature>
<dbReference type="AlphaFoldDB" id="A0A4Y5YF02"/>
<dbReference type="EMBL" id="CP041036">
    <property type="protein sequence ID" value="QDE31198.1"/>
    <property type="molecule type" value="Genomic_DNA"/>
</dbReference>
<dbReference type="Gene3D" id="2.40.170.20">
    <property type="entry name" value="TonB-dependent receptor, beta-barrel domain"/>
    <property type="match status" value="1"/>
</dbReference>
<sequence>MKLNKISAMFNGPKSKANNIAIFGATLTALLSMPTFAADTEAQTKATQADVEASEIEVIAVRGIFGSLKAANLLKRTDERIVDVIVAEDIGKLPDNNIAEALQRITGVSIESDFGVGESVTIRGVSENLILLNGRSTAGPGRGGVSLDDFPSSFLKTVEVIKSPTPEMIEGALGGTVNMQTVRPLELSEPLVAITLDGEYADKTENVAPNFSAAMGNNWDLGDAGTFGASVNLSYLDRELRRDEYFNKVDLQDNIDINGDGVVDVSGGPNGKYLRRSESTVEQKTEERERTAYGLSLQWAPTNADANIYIDMNATKLDGGQAAYSILDVGGSVVPRSDSYYDNNGELHNYDLEGVLTIPKTWSDFTTSDTSSHAIGGEWNITDNIEISAEYSISKSEERQTASEFNLRPIERTDPTLDLVTHTSTGSMTTGSGIPSYVFADTGMLTNPNNLVFREFFHKTLDTDNEEQALRFDFKIHDVGVDFISAVKAGVRFTDRDYSSNRFDLKPNGNTLKDSYKKATNSDGLYSPTWIDNAIISDSFKTINMDNSFDQTGIAGQNDLLTYNVYDADKLKDADATYLLVQEMLKDTSYAMNGSLADNMVEDTSAYKTINEKTSAIYAQFHLDFDDITAVVGGRYIETELESSIVDSVDVNGNKILNTGSNDYSDFLPSLNVTYTLSEETLMRFAAAKVMRRADFDELSPALSIDNSLVTGTQGSYQLDPYRVTQYDLSVEHYFGDGGIVSAAIFYKDVKSFTQTDSSCLADSSTINGQNTTQWDNICLLSTAGQSQGDIINATQDQGLDYVDAEKAAGRTGILIDTDVNGGSGEVRGLELGYQQQFSFLPGMWSGLGVNANYTFADSEQPDGNTLLNISKHTANTQLYWESEDVQVRLAYNWRDRYLYEQGTKRVQTVGALGYNVFNQNDPLADNYDPTVGNSYREARGQFDFSVSWDINENFTVVANAVNLTGEPIVYTTELDSIWAYSEADRRYTLGVRAKF</sequence>
<dbReference type="GO" id="GO:0009279">
    <property type="term" value="C:cell outer membrane"/>
    <property type="evidence" value="ECO:0007669"/>
    <property type="project" value="UniProtKB-SubCell"/>
</dbReference>
<feature type="signal peptide" evidence="5">
    <location>
        <begin position="1"/>
        <end position="37"/>
    </location>
</feature>
<evidence type="ECO:0000259" key="7">
    <source>
        <dbReference type="Pfam" id="PF07715"/>
    </source>
</evidence>
<name>A0A4Y5YF02_9GAMM</name>
<keyword evidence="9" id="KW-1185">Reference proteome</keyword>
<dbReference type="SUPFAM" id="SSF56935">
    <property type="entry name" value="Porins"/>
    <property type="match status" value="1"/>
</dbReference>
<dbReference type="InterPro" id="IPR012910">
    <property type="entry name" value="Plug_dom"/>
</dbReference>
<keyword evidence="8" id="KW-0675">Receptor</keyword>